<evidence type="ECO:0000313" key="3">
    <source>
        <dbReference type="Proteomes" id="UP000054324"/>
    </source>
</evidence>
<dbReference type="CTD" id="20316128"/>
<organism evidence="2 3">
    <name type="scientific">Opisthorchis viverrini</name>
    <name type="common">Southeast Asian liver fluke</name>
    <dbReference type="NCBI Taxonomy" id="6198"/>
    <lineage>
        <taxon>Eukaryota</taxon>
        <taxon>Metazoa</taxon>
        <taxon>Spiralia</taxon>
        <taxon>Lophotrochozoa</taxon>
        <taxon>Platyhelminthes</taxon>
        <taxon>Trematoda</taxon>
        <taxon>Digenea</taxon>
        <taxon>Opisthorchiida</taxon>
        <taxon>Opisthorchiata</taxon>
        <taxon>Opisthorchiidae</taxon>
        <taxon>Opisthorchis</taxon>
    </lineage>
</organism>
<proteinExistence type="predicted"/>
<dbReference type="Proteomes" id="UP000054324">
    <property type="component" value="Unassembled WGS sequence"/>
</dbReference>
<accession>A0A075A827</accession>
<protein>
    <submittedName>
        <fullName evidence="2">Uncharacterized protein</fullName>
    </submittedName>
</protein>
<reference evidence="2 3" key="1">
    <citation type="submission" date="2013-11" db="EMBL/GenBank/DDBJ databases">
        <title>Opisthorchis viverrini - life in the bile duct.</title>
        <authorList>
            <person name="Young N.D."/>
            <person name="Nagarajan N."/>
            <person name="Lin S.J."/>
            <person name="Korhonen P.K."/>
            <person name="Jex A.R."/>
            <person name="Hall R.S."/>
            <person name="Safavi-Hemami H."/>
            <person name="Kaewkong W."/>
            <person name="Bertrand D."/>
            <person name="Gao S."/>
            <person name="Seet Q."/>
            <person name="Wongkham S."/>
            <person name="Teh B.T."/>
            <person name="Wongkham C."/>
            <person name="Intapan P.M."/>
            <person name="Maleewong W."/>
            <person name="Yang X."/>
            <person name="Hu M."/>
            <person name="Wang Z."/>
            <person name="Hofmann A."/>
            <person name="Sternberg P.W."/>
            <person name="Tan P."/>
            <person name="Wang J."/>
            <person name="Gasser R.B."/>
        </authorList>
    </citation>
    <scope>NUCLEOTIDE SEQUENCE [LARGE SCALE GENOMIC DNA]</scope>
</reference>
<feature type="region of interest" description="Disordered" evidence="1">
    <location>
        <begin position="125"/>
        <end position="152"/>
    </location>
</feature>
<gene>
    <name evidence="2" type="ORF">T265_01940</name>
</gene>
<evidence type="ECO:0000313" key="2">
    <source>
        <dbReference type="EMBL" id="KER31850.1"/>
    </source>
</evidence>
<name>A0A075A827_OPIVI</name>
<keyword evidence="3" id="KW-1185">Reference proteome</keyword>
<evidence type="ECO:0000256" key="1">
    <source>
        <dbReference type="SAM" id="MobiDB-lite"/>
    </source>
</evidence>
<dbReference type="KEGG" id="ovi:T265_01940"/>
<dbReference type="RefSeq" id="XP_009164342.1">
    <property type="nucleotide sequence ID" value="XM_009166078.1"/>
</dbReference>
<sequence>MSGNLRIIIIIDNMTTVFNTDASLKIQIKYYVHKLPRHSLTSVDFTPVFEQCGCELIRNRNSVALEGAYAIVNLRWLVECVGGVVVTRSPRMSDVRGSNPGTVIGYAPLMSSNKSETRLARAMRSHLPPPQSSVNETAAATTSVRRAVGSYS</sequence>
<dbReference type="AlphaFoldDB" id="A0A075A827"/>
<dbReference type="GeneID" id="20316128"/>
<dbReference type="EMBL" id="KL596640">
    <property type="protein sequence ID" value="KER31850.1"/>
    <property type="molecule type" value="Genomic_DNA"/>
</dbReference>